<dbReference type="GeneID" id="63837519"/>
<evidence type="ECO:0000256" key="1">
    <source>
        <dbReference type="SAM" id="Phobius"/>
    </source>
</evidence>
<sequence>MAALASEYLADLLEPERFAAAIFGVTFAFTIISTNVVGFRTWLRFRSKQLGNDDYLMSLEGTLARLIFVLAQVVNLVQNAIVMHGTFVGIGSPDSKLNSELQREGKKVCDPFSARQTSPVVLI</sequence>
<evidence type="ECO:0000313" key="3">
    <source>
        <dbReference type="Proteomes" id="UP000803844"/>
    </source>
</evidence>
<keyword evidence="3" id="KW-1185">Reference proteome</keyword>
<proteinExistence type="predicted"/>
<dbReference type="Proteomes" id="UP000803844">
    <property type="component" value="Unassembled WGS sequence"/>
</dbReference>
<evidence type="ECO:0000313" key="2">
    <source>
        <dbReference type="EMBL" id="KAF3768026.1"/>
    </source>
</evidence>
<gene>
    <name evidence="2" type="ORF">M406DRAFT_329071</name>
</gene>
<accession>A0A9P4Y7Q5</accession>
<reference evidence="2" key="1">
    <citation type="journal article" date="2020" name="Phytopathology">
        <title>Genome sequence of the chestnut blight fungus Cryphonectria parasitica EP155: A fundamental resource for an archetypical invasive plant pathogen.</title>
        <authorList>
            <person name="Crouch J.A."/>
            <person name="Dawe A."/>
            <person name="Aerts A."/>
            <person name="Barry K."/>
            <person name="Churchill A.C.L."/>
            <person name="Grimwood J."/>
            <person name="Hillman B."/>
            <person name="Milgroom M.G."/>
            <person name="Pangilinan J."/>
            <person name="Smith M."/>
            <person name="Salamov A."/>
            <person name="Schmutz J."/>
            <person name="Yadav J."/>
            <person name="Grigoriev I.V."/>
            <person name="Nuss D."/>
        </authorList>
    </citation>
    <scope>NUCLEOTIDE SEQUENCE</scope>
    <source>
        <strain evidence="2">EP155</strain>
    </source>
</reference>
<dbReference type="RefSeq" id="XP_040778987.1">
    <property type="nucleotide sequence ID" value="XM_040920390.1"/>
</dbReference>
<protein>
    <submittedName>
        <fullName evidence="2">Uncharacterized protein</fullName>
    </submittedName>
</protein>
<dbReference type="AlphaFoldDB" id="A0A9P4Y7Q5"/>
<organism evidence="2 3">
    <name type="scientific">Cryphonectria parasitica (strain ATCC 38755 / EP155)</name>
    <dbReference type="NCBI Taxonomy" id="660469"/>
    <lineage>
        <taxon>Eukaryota</taxon>
        <taxon>Fungi</taxon>
        <taxon>Dikarya</taxon>
        <taxon>Ascomycota</taxon>
        <taxon>Pezizomycotina</taxon>
        <taxon>Sordariomycetes</taxon>
        <taxon>Sordariomycetidae</taxon>
        <taxon>Diaporthales</taxon>
        <taxon>Cryphonectriaceae</taxon>
        <taxon>Cryphonectria-Endothia species complex</taxon>
        <taxon>Cryphonectria</taxon>
    </lineage>
</organism>
<keyword evidence="1" id="KW-1133">Transmembrane helix</keyword>
<dbReference type="OrthoDB" id="3897607at2759"/>
<keyword evidence="1" id="KW-0472">Membrane</keyword>
<dbReference type="EMBL" id="MU032346">
    <property type="protein sequence ID" value="KAF3768026.1"/>
    <property type="molecule type" value="Genomic_DNA"/>
</dbReference>
<keyword evidence="1" id="KW-0812">Transmembrane</keyword>
<feature type="transmembrane region" description="Helical" evidence="1">
    <location>
        <begin position="18"/>
        <end position="39"/>
    </location>
</feature>
<name>A0A9P4Y7Q5_CRYP1</name>
<comment type="caution">
    <text evidence="2">The sequence shown here is derived from an EMBL/GenBank/DDBJ whole genome shotgun (WGS) entry which is preliminary data.</text>
</comment>